<accession>A0A8H7V7E4</accession>
<evidence type="ECO:0000259" key="1">
    <source>
        <dbReference type="Pfam" id="PF00561"/>
    </source>
</evidence>
<dbReference type="SUPFAM" id="SSF53474">
    <property type="entry name" value="alpha/beta-Hydrolases"/>
    <property type="match status" value="2"/>
</dbReference>
<dbReference type="OrthoDB" id="408373at2759"/>
<sequence length="530" mass="61638">MTEQYLEVKGANIFYKVEGNGPYILFVPGANGDHRVFARIRKLLIKYFTVVLYDRRGYSRSKIIGPQDYSNNVKTNVEDIHTLMNHLTDEMFSIFGISGAGSIIFKYLTTYPETIRNVFAHEPLAFLNTFPNVKEVRGFYNALYRVFHKEGKNAAVIMYGKKFFNALDYNLFVRNLNEDEKVKTNWDYFFEHEFCEDPFVYVDLDLLNTHKEKLIFLHGEESNGYLCYEPGAFIAKELGEETIQFPGGHNGFYTHSKAFEVNGANICYEIEGAGPYLIFIAGGNGGHLLFKRIRDLLVKYFTVVLYDRRGYFRSKLTGPQDYSNNVDTNVEDLYMLTKKITDKKIILFGISGSAAIGLKYLVDHPETVLKFFIHEPLLYLENFPNVKDVRAFHYYIYRIFHTEGKSACMNIAGEFYFNELDQHILTRNQKNENINNWNYWIEHEFCEDLFTAIDLHFVKVQNDKLIFLHGVESKDNFIHEPGFFIAKYLGKDNLQLPGGHIGFYTRSKEFAIDFLELCRVNSLIKCQPKL</sequence>
<dbReference type="InterPro" id="IPR029058">
    <property type="entry name" value="AB_hydrolase_fold"/>
</dbReference>
<reference evidence="2" key="1">
    <citation type="submission" date="2020-12" db="EMBL/GenBank/DDBJ databases">
        <title>Metabolic potential, ecology and presence of endohyphal bacteria is reflected in genomic diversity of Mucoromycotina.</title>
        <authorList>
            <person name="Muszewska A."/>
            <person name="Okrasinska A."/>
            <person name="Steczkiewicz K."/>
            <person name="Drgas O."/>
            <person name="Orlowska M."/>
            <person name="Perlinska-Lenart U."/>
            <person name="Aleksandrzak-Piekarczyk T."/>
            <person name="Szatraj K."/>
            <person name="Zielenkiewicz U."/>
            <person name="Pilsyk S."/>
            <person name="Malc E."/>
            <person name="Mieczkowski P."/>
            <person name="Kruszewska J.S."/>
            <person name="Biernat P."/>
            <person name="Pawlowska J."/>
        </authorList>
    </citation>
    <scope>NUCLEOTIDE SEQUENCE</scope>
    <source>
        <strain evidence="2">WA0000017839</strain>
    </source>
</reference>
<proteinExistence type="predicted"/>
<dbReference type="EMBL" id="JAEPRD010000013">
    <property type="protein sequence ID" value="KAG2209990.1"/>
    <property type="molecule type" value="Genomic_DNA"/>
</dbReference>
<dbReference type="GO" id="GO:0046503">
    <property type="term" value="P:glycerolipid catabolic process"/>
    <property type="evidence" value="ECO:0007669"/>
    <property type="project" value="TreeGrafter"/>
</dbReference>
<name>A0A8H7V7E4_9FUNG</name>
<evidence type="ECO:0000313" key="2">
    <source>
        <dbReference type="EMBL" id="KAG2209990.1"/>
    </source>
</evidence>
<organism evidence="2 3">
    <name type="scientific">Mucor saturninus</name>
    <dbReference type="NCBI Taxonomy" id="64648"/>
    <lineage>
        <taxon>Eukaryota</taxon>
        <taxon>Fungi</taxon>
        <taxon>Fungi incertae sedis</taxon>
        <taxon>Mucoromycota</taxon>
        <taxon>Mucoromycotina</taxon>
        <taxon>Mucoromycetes</taxon>
        <taxon>Mucorales</taxon>
        <taxon>Mucorineae</taxon>
        <taxon>Mucoraceae</taxon>
        <taxon>Mucor</taxon>
    </lineage>
</organism>
<feature type="domain" description="AB hydrolase-1" evidence="1">
    <location>
        <begin position="276"/>
        <end position="380"/>
    </location>
</feature>
<keyword evidence="3" id="KW-1185">Reference proteome</keyword>
<dbReference type="Proteomes" id="UP000603453">
    <property type="component" value="Unassembled WGS sequence"/>
</dbReference>
<evidence type="ECO:0000313" key="3">
    <source>
        <dbReference type="Proteomes" id="UP000603453"/>
    </source>
</evidence>
<feature type="domain" description="AB hydrolase-1" evidence="1">
    <location>
        <begin position="23"/>
        <end position="137"/>
    </location>
</feature>
<dbReference type="Pfam" id="PF00561">
    <property type="entry name" value="Abhydrolase_1"/>
    <property type="match status" value="2"/>
</dbReference>
<dbReference type="AlphaFoldDB" id="A0A8H7V7E4"/>
<dbReference type="InterPro" id="IPR050471">
    <property type="entry name" value="AB_hydrolase"/>
</dbReference>
<dbReference type="PANTHER" id="PTHR43433:SF5">
    <property type="entry name" value="AB HYDROLASE-1 DOMAIN-CONTAINING PROTEIN"/>
    <property type="match status" value="1"/>
</dbReference>
<gene>
    <name evidence="2" type="ORF">INT47_003426</name>
</gene>
<dbReference type="InterPro" id="IPR000073">
    <property type="entry name" value="AB_hydrolase_1"/>
</dbReference>
<protein>
    <recommendedName>
        <fullName evidence="1">AB hydrolase-1 domain-containing protein</fullName>
    </recommendedName>
</protein>
<comment type="caution">
    <text evidence="2">The sequence shown here is derived from an EMBL/GenBank/DDBJ whole genome shotgun (WGS) entry which is preliminary data.</text>
</comment>
<dbReference type="GO" id="GO:0004806">
    <property type="term" value="F:triacylglycerol lipase activity"/>
    <property type="evidence" value="ECO:0007669"/>
    <property type="project" value="TreeGrafter"/>
</dbReference>
<dbReference type="PANTHER" id="PTHR43433">
    <property type="entry name" value="HYDROLASE, ALPHA/BETA FOLD FAMILY PROTEIN"/>
    <property type="match status" value="1"/>
</dbReference>
<dbReference type="Gene3D" id="3.40.50.1820">
    <property type="entry name" value="alpha/beta hydrolase"/>
    <property type="match status" value="2"/>
</dbReference>